<feature type="transmembrane region" description="Helical" evidence="7">
    <location>
        <begin position="434"/>
        <end position="453"/>
    </location>
</feature>
<feature type="transmembrane region" description="Helical" evidence="7">
    <location>
        <begin position="303"/>
        <end position="324"/>
    </location>
</feature>
<evidence type="ECO:0000256" key="4">
    <source>
        <dbReference type="ARBA" id="ARBA00022989"/>
    </source>
</evidence>
<evidence type="ECO:0000256" key="7">
    <source>
        <dbReference type="SAM" id="Phobius"/>
    </source>
</evidence>
<gene>
    <name evidence="8" type="ORF">WR25_08792</name>
</gene>
<evidence type="ECO:0000256" key="6">
    <source>
        <dbReference type="SAM" id="MobiDB-lite"/>
    </source>
</evidence>
<evidence type="ECO:0000256" key="3">
    <source>
        <dbReference type="ARBA" id="ARBA00022692"/>
    </source>
</evidence>
<evidence type="ECO:0000256" key="1">
    <source>
        <dbReference type="ARBA" id="ARBA00004141"/>
    </source>
</evidence>
<name>A0A2A2JW68_9BILA</name>
<dbReference type="Proteomes" id="UP000218231">
    <property type="component" value="Unassembled WGS sequence"/>
</dbReference>
<evidence type="ECO:0000256" key="5">
    <source>
        <dbReference type="ARBA" id="ARBA00023136"/>
    </source>
</evidence>
<keyword evidence="3 7" id="KW-0812">Transmembrane</keyword>
<evidence type="ECO:0000256" key="2">
    <source>
        <dbReference type="ARBA" id="ARBA00009172"/>
    </source>
</evidence>
<dbReference type="EMBL" id="LIAE01010181">
    <property type="protein sequence ID" value="PAV65931.1"/>
    <property type="molecule type" value="Genomic_DNA"/>
</dbReference>
<feature type="transmembrane region" description="Helical" evidence="7">
    <location>
        <begin position="408"/>
        <end position="428"/>
    </location>
</feature>
<proteinExistence type="inferred from homology"/>
<dbReference type="PANTHER" id="PTHR23294:SF20">
    <property type="entry name" value="UNC93-LIKE PROTEIN MFSD11"/>
    <property type="match status" value="1"/>
</dbReference>
<feature type="transmembrane region" description="Helical" evidence="7">
    <location>
        <begin position="88"/>
        <end position="107"/>
    </location>
</feature>
<dbReference type="InterPro" id="IPR010291">
    <property type="entry name" value="Ion_channel_UNC-93"/>
</dbReference>
<keyword evidence="5 7" id="KW-0472">Membrane</keyword>
<keyword evidence="4 7" id="KW-1133">Transmembrane helix</keyword>
<dbReference type="Pfam" id="PF05978">
    <property type="entry name" value="UNC-93"/>
    <property type="match status" value="1"/>
</dbReference>
<dbReference type="OrthoDB" id="196103at2759"/>
<reference evidence="8 9" key="1">
    <citation type="journal article" date="2017" name="Curr. Biol.">
        <title>Genome architecture and evolution of a unichromosomal asexual nematode.</title>
        <authorList>
            <person name="Fradin H."/>
            <person name="Zegar C."/>
            <person name="Gutwein M."/>
            <person name="Lucas J."/>
            <person name="Kovtun M."/>
            <person name="Corcoran D."/>
            <person name="Baugh L.R."/>
            <person name="Kiontke K."/>
            <person name="Gunsalus K."/>
            <person name="Fitch D.H."/>
            <person name="Piano F."/>
        </authorList>
    </citation>
    <scope>NUCLEOTIDE SEQUENCE [LARGE SCALE GENOMIC DNA]</scope>
    <source>
        <strain evidence="8">PF1309</strain>
    </source>
</reference>
<evidence type="ECO:0008006" key="10">
    <source>
        <dbReference type="Google" id="ProtNLM"/>
    </source>
</evidence>
<dbReference type="Gene3D" id="1.20.1250.20">
    <property type="entry name" value="MFS general substrate transporter like domains"/>
    <property type="match status" value="1"/>
</dbReference>
<feature type="transmembrane region" description="Helical" evidence="7">
    <location>
        <begin position="336"/>
        <end position="355"/>
    </location>
</feature>
<dbReference type="GO" id="GO:0016020">
    <property type="term" value="C:membrane"/>
    <property type="evidence" value="ECO:0007669"/>
    <property type="project" value="UniProtKB-SubCell"/>
</dbReference>
<feature type="region of interest" description="Disordered" evidence="6">
    <location>
        <begin position="217"/>
        <end position="237"/>
    </location>
</feature>
<keyword evidence="9" id="KW-1185">Reference proteome</keyword>
<dbReference type="SUPFAM" id="SSF103473">
    <property type="entry name" value="MFS general substrate transporter"/>
    <property type="match status" value="1"/>
</dbReference>
<evidence type="ECO:0000313" key="8">
    <source>
        <dbReference type="EMBL" id="PAV65931.1"/>
    </source>
</evidence>
<evidence type="ECO:0000313" key="9">
    <source>
        <dbReference type="Proteomes" id="UP000218231"/>
    </source>
</evidence>
<feature type="transmembrane region" description="Helical" evidence="7">
    <location>
        <begin position="265"/>
        <end position="283"/>
    </location>
</feature>
<protein>
    <recommendedName>
        <fullName evidence="10">Major facilitator superfamily (MFS) profile domain-containing protein</fullName>
    </recommendedName>
</protein>
<comment type="subcellular location">
    <subcellularLocation>
        <location evidence="1">Membrane</location>
        <topology evidence="1">Multi-pass membrane protein</topology>
    </subcellularLocation>
</comment>
<dbReference type="InterPro" id="IPR036259">
    <property type="entry name" value="MFS_trans_sf"/>
</dbReference>
<dbReference type="InterPro" id="IPR051617">
    <property type="entry name" value="UNC-93-like_regulator"/>
</dbReference>
<feature type="transmembrane region" description="Helical" evidence="7">
    <location>
        <begin position="147"/>
        <end position="168"/>
    </location>
</feature>
<sequence>MFRCCNVMGLRRDLLTIIQLGAAFALIFSAFNSQGLIEIDVLRSLAKSAPETGITENSGYYSLSIIYFVFTLSNLAVPPIIRRLGNKWSQVVGAICYLSFMVTFLHLNAGLLYLGSAILGFGAAMLWTANGAYIVEFSREDKLPRNTGILWAMLQTSFISGGCFFAFVMTSGNIVNSYRLVYVVFSIVVAVGAFVLASLPSHPPIILADNASRGSLGNLTEEHDSDTEAAEPSPLNSLEGPSAVAELTFTEEIATLFQTMRDPTMLLLMSTFFFTGLEVTFYTGVFSSCVSSTLIISKPYPSIVAFIAFSIGSGQIAGGLLFGTVGKRLKLDKTKIVIGVLIVHLVAFFLCFLVLPANSPIHHTSESGYITATPAFIVLIGFMLGFADAGWQTQVYTALGEYYASNAANAFAIFKCVQSLAVSISFAYSSIVGLPLQLVILTVSSLVGAGLFVSCEFSNRQHTLNVQ</sequence>
<feature type="transmembrane region" description="Helical" evidence="7">
    <location>
        <begin position="180"/>
        <end position="199"/>
    </location>
</feature>
<feature type="transmembrane region" description="Helical" evidence="7">
    <location>
        <begin position="59"/>
        <end position="81"/>
    </location>
</feature>
<comment type="caution">
    <text evidence="8">The sequence shown here is derived from an EMBL/GenBank/DDBJ whole genome shotgun (WGS) entry which is preliminary data.</text>
</comment>
<feature type="transmembrane region" description="Helical" evidence="7">
    <location>
        <begin position="113"/>
        <end position="135"/>
    </location>
</feature>
<accession>A0A2A2JW68</accession>
<feature type="transmembrane region" description="Helical" evidence="7">
    <location>
        <begin position="367"/>
        <end position="387"/>
    </location>
</feature>
<comment type="similarity">
    <text evidence="2">Belongs to the unc-93 family.</text>
</comment>
<dbReference type="STRING" id="2018661.A0A2A2JW68"/>
<organism evidence="8 9">
    <name type="scientific">Diploscapter pachys</name>
    <dbReference type="NCBI Taxonomy" id="2018661"/>
    <lineage>
        <taxon>Eukaryota</taxon>
        <taxon>Metazoa</taxon>
        <taxon>Ecdysozoa</taxon>
        <taxon>Nematoda</taxon>
        <taxon>Chromadorea</taxon>
        <taxon>Rhabditida</taxon>
        <taxon>Rhabditina</taxon>
        <taxon>Rhabditomorpha</taxon>
        <taxon>Rhabditoidea</taxon>
        <taxon>Rhabditidae</taxon>
        <taxon>Diploscapter</taxon>
    </lineage>
</organism>
<dbReference type="AlphaFoldDB" id="A0A2A2JW68"/>
<dbReference type="PANTHER" id="PTHR23294">
    <property type="entry name" value="ET TRANSLATION PRODUCT-RELATED"/>
    <property type="match status" value="1"/>
</dbReference>